<dbReference type="AlphaFoldDB" id="A0AA35T727"/>
<dbReference type="InterPro" id="IPR031658">
    <property type="entry name" value="Cyclin_C_2"/>
</dbReference>
<name>A0AA35T727_GEOBA</name>
<gene>
    <name evidence="4" type="ORF">GBAR_LOCUS23828</name>
</gene>
<keyword evidence="1" id="KW-0195">Cyclin</keyword>
<dbReference type="Proteomes" id="UP001174909">
    <property type="component" value="Unassembled WGS sequence"/>
</dbReference>
<comment type="caution">
    <text evidence="4">The sequence shown here is derived from an EMBL/GenBank/DDBJ whole genome shotgun (WGS) entry which is preliminary data.</text>
</comment>
<dbReference type="CDD" id="cd20525">
    <property type="entry name" value="CYCLIN_CCNH_rpt2"/>
    <property type="match status" value="1"/>
</dbReference>
<sequence length="183" mass="20297">MLCGTIQHLLTSCAWKYEEACTKCTSLSLSLSLQTRTPDIPNPDQLRPAAEAFLERSLASDVPLLYPPSQIALAALRHGCSHTKISIDGYILSVLFKSEDSEKADSIMDTLEKIEEMVLQTVLPDGESVRHIEKKMMKCRVEELSPPKSRKRKSEETTGDSGEKKIKLEDPSEAPLPGISRLT</sequence>
<dbReference type="InterPro" id="IPR036915">
    <property type="entry name" value="Cyclin-like_sf"/>
</dbReference>
<evidence type="ECO:0000256" key="2">
    <source>
        <dbReference type="SAM" id="MobiDB-lite"/>
    </source>
</evidence>
<feature type="compositionally biased region" description="Basic and acidic residues" evidence="2">
    <location>
        <begin position="153"/>
        <end position="170"/>
    </location>
</feature>
<dbReference type="EMBL" id="CASHTH010003294">
    <property type="protein sequence ID" value="CAI8042950.1"/>
    <property type="molecule type" value="Genomic_DNA"/>
</dbReference>
<dbReference type="SUPFAM" id="SSF47954">
    <property type="entry name" value="Cyclin-like"/>
    <property type="match status" value="1"/>
</dbReference>
<accession>A0AA35T727</accession>
<evidence type="ECO:0000313" key="4">
    <source>
        <dbReference type="EMBL" id="CAI8042950.1"/>
    </source>
</evidence>
<dbReference type="Gene3D" id="1.10.472.10">
    <property type="entry name" value="Cyclin-like"/>
    <property type="match status" value="1"/>
</dbReference>
<feature type="region of interest" description="Disordered" evidence="2">
    <location>
        <begin position="138"/>
        <end position="183"/>
    </location>
</feature>
<protein>
    <submittedName>
        <fullName evidence="4">Cyclin-H</fullName>
    </submittedName>
</protein>
<feature type="domain" description="Cyclin C-terminal" evidence="3">
    <location>
        <begin position="31"/>
        <end position="118"/>
    </location>
</feature>
<organism evidence="4 5">
    <name type="scientific">Geodia barretti</name>
    <name type="common">Barrett's horny sponge</name>
    <dbReference type="NCBI Taxonomy" id="519541"/>
    <lineage>
        <taxon>Eukaryota</taxon>
        <taxon>Metazoa</taxon>
        <taxon>Porifera</taxon>
        <taxon>Demospongiae</taxon>
        <taxon>Heteroscleromorpha</taxon>
        <taxon>Tetractinellida</taxon>
        <taxon>Astrophorina</taxon>
        <taxon>Geodiidae</taxon>
        <taxon>Geodia</taxon>
    </lineage>
</organism>
<evidence type="ECO:0000313" key="5">
    <source>
        <dbReference type="Proteomes" id="UP001174909"/>
    </source>
</evidence>
<keyword evidence="5" id="KW-1185">Reference proteome</keyword>
<dbReference type="Pfam" id="PF16899">
    <property type="entry name" value="Cyclin_C_2"/>
    <property type="match status" value="1"/>
</dbReference>
<evidence type="ECO:0000256" key="1">
    <source>
        <dbReference type="ARBA" id="ARBA00023127"/>
    </source>
</evidence>
<evidence type="ECO:0000259" key="3">
    <source>
        <dbReference type="Pfam" id="PF16899"/>
    </source>
</evidence>
<reference evidence="4" key="1">
    <citation type="submission" date="2023-03" db="EMBL/GenBank/DDBJ databases">
        <authorList>
            <person name="Steffen K."/>
            <person name="Cardenas P."/>
        </authorList>
    </citation>
    <scope>NUCLEOTIDE SEQUENCE</scope>
</reference>
<proteinExistence type="predicted"/>